<gene>
    <name evidence="2" type="ORF">FPZ11_05345</name>
</gene>
<dbReference type="Gene3D" id="1.10.10.10">
    <property type="entry name" value="Winged helix-like DNA-binding domain superfamily/Winged helix DNA-binding domain"/>
    <property type="match status" value="1"/>
</dbReference>
<dbReference type="InterPro" id="IPR016032">
    <property type="entry name" value="Sig_transdc_resp-reg_C-effctor"/>
</dbReference>
<dbReference type="Pfam" id="PF25873">
    <property type="entry name" value="WHD_MalT"/>
    <property type="match status" value="1"/>
</dbReference>
<dbReference type="InterPro" id="IPR059106">
    <property type="entry name" value="WHD_MalT"/>
</dbReference>
<evidence type="ECO:0000313" key="3">
    <source>
        <dbReference type="Proteomes" id="UP000320216"/>
    </source>
</evidence>
<dbReference type="AlphaFoldDB" id="A0A5B8M2U3"/>
<sequence length="804" mass="87042">MRGERTAIAMWAAAGAGKSVLMARWARLLERRGETVRWVQGSALPETVAELKRSRESIVLFVDDAHRIASARAKAALSWVLDEGCDRVRVVVAGRYQPVSGLAFLQASGRLLELRTEDLAFDADDVRALAERESVQLHDGAVEALVQRTGGWATAIALAMPWLARSADADAAVEEFSGNDDAIADFLISEVLAGLDEETRRALTSVAVSHEVPFDLAALLGGRADIAEVLHGVAMTNALLTEDAQVFRFHPVLLAFLQAEARRTSPAQAVRAHSTAADWFAAHEHAADALQQAIDSGDCAVLTDQLSRVGLDLALAGRSRLIATALGRFSTEAGEPLVALVLRLLMDAPTFADPRGARHLLSLADRAAAEEHSPSTDAWTVALDAVRCFVEARDGRSFAGASQLSDAVAIRERGASLGLDLLCATAEGWLLARIGDSEKANGVLRDVRVSAHRAGLDWLFLVASEMSIGILSDLGRWDEAVVLEDRLAEAADRFTSAPRDRVRRRVEVVAATRRYLRCIDGDERGGEVAASDPLGLDPELSATARILELLVAIDTEQNPRRWLDEAERLMRETAVYIPRTLALAAPRLVATRLGLDGRARAKETAELVSSVLGPESLEAAIVRFLLSAPMRSTEPAARQIEDARATERAWHPASFVTATLLLARLADDGSRSTEADALTQRAVELAVRYRITRPFLASSADGLALVTARLGRFGHLEDDARRIAALAPRQTVAIKADQVVIESLTPKERDILLELPVHQSVAEIARRHTLSVNTVKTHLRNIYQKLGVSDRSEAVNTAQRLGLI</sequence>
<protein>
    <recommendedName>
        <fullName evidence="1">HTH luxR-type domain-containing protein</fullName>
    </recommendedName>
</protein>
<proteinExistence type="predicted"/>
<dbReference type="SUPFAM" id="SSF52540">
    <property type="entry name" value="P-loop containing nucleoside triphosphate hydrolases"/>
    <property type="match status" value="1"/>
</dbReference>
<dbReference type="RefSeq" id="WP_146318999.1">
    <property type="nucleotide sequence ID" value="NZ_CP042305.1"/>
</dbReference>
<dbReference type="SMART" id="SM00421">
    <property type="entry name" value="HTH_LUXR"/>
    <property type="match status" value="1"/>
</dbReference>
<keyword evidence="3" id="KW-1185">Reference proteome</keyword>
<dbReference type="CDD" id="cd06170">
    <property type="entry name" value="LuxR_C_like"/>
    <property type="match status" value="1"/>
</dbReference>
<dbReference type="OrthoDB" id="134985at2"/>
<name>A0A5B8M2U3_9MICO</name>
<reference evidence="2 3" key="1">
    <citation type="submission" date="2019-07" db="EMBL/GenBank/DDBJ databases">
        <title>Full genome sequence of Humibacter sp. WJ7-1.</title>
        <authorList>
            <person name="Im W.-T."/>
        </authorList>
    </citation>
    <scope>NUCLEOTIDE SEQUENCE [LARGE SCALE GENOMIC DNA]</scope>
    <source>
        <strain evidence="2 3">WJ7-1</strain>
    </source>
</reference>
<evidence type="ECO:0000313" key="2">
    <source>
        <dbReference type="EMBL" id="QDZ14269.1"/>
    </source>
</evidence>
<dbReference type="Pfam" id="PF00196">
    <property type="entry name" value="GerE"/>
    <property type="match status" value="1"/>
</dbReference>
<organism evidence="2 3">
    <name type="scientific">Humibacter ginsenosidimutans</name>
    <dbReference type="NCBI Taxonomy" id="2599293"/>
    <lineage>
        <taxon>Bacteria</taxon>
        <taxon>Bacillati</taxon>
        <taxon>Actinomycetota</taxon>
        <taxon>Actinomycetes</taxon>
        <taxon>Micrococcales</taxon>
        <taxon>Microbacteriaceae</taxon>
        <taxon>Humibacter</taxon>
    </lineage>
</organism>
<dbReference type="PROSITE" id="PS50043">
    <property type="entry name" value="HTH_LUXR_2"/>
    <property type="match status" value="1"/>
</dbReference>
<dbReference type="GO" id="GO:0003677">
    <property type="term" value="F:DNA binding"/>
    <property type="evidence" value="ECO:0007669"/>
    <property type="project" value="InterPro"/>
</dbReference>
<evidence type="ECO:0000259" key="1">
    <source>
        <dbReference type="PROSITE" id="PS50043"/>
    </source>
</evidence>
<dbReference type="KEGG" id="huw:FPZ11_05345"/>
<accession>A0A5B8M2U3</accession>
<feature type="domain" description="HTH luxR-type" evidence="1">
    <location>
        <begin position="737"/>
        <end position="802"/>
    </location>
</feature>
<dbReference type="EMBL" id="CP042305">
    <property type="protein sequence ID" value="QDZ14269.1"/>
    <property type="molecule type" value="Genomic_DNA"/>
</dbReference>
<dbReference type="InterPro" id="IPR027417">
    <property type="entry name" value="P-loop_NTPase"/>
</dbReference>
<dbReference type="InterPro" id="IPR000792">
    <property type="entry name" value="Tscrpt_reg_LuxR_C"/>
</dbReference>
<dbReference type="Proteomes" id="UP000320216">
    <property type="component" value="Chromosome"/>
</dbReference>
<dbReference type="GO" id="GO:0006355">
    <property type="term" value="P:regulation of DNA-templated transcription"/>
    <property type="evidence" value="ECO:0007669"/>
    <property type="project" value="InterPro"/>
</dbReference>
<dbReference type="InterPro" id="IPR036388">
    <property type="entry name" value="WH-like_DNA-bd_sf"/>
</dbReference>
<dbReference type="SUPFAM" id="SSF46894">
    <property type="entry name" value="C-terminal effector domain of the bipartite response regulators"/>
    <property type="match status" value="1"/>
</dbReference>
<dbReference type="Gene3D" id="3.40.50.300">
    <property type="entry name" value="P-loop containing nucleotide triphosphate hydrolases"/>
    <property type="match status" value="1"/>
</dbReference>